<evidence type="ECO:0000256" key="2">
    <source>
        <dbReference type="ARBA" id="ARBA00022884"/>
    </source>
</evidence>
<dbReference type="GO" id="GO:0006355">
    <property type="term" value="P:regulation of DNA-templated transcription"/>
    <property type="evidence" value="ECO:0007669"/>
    <property type="project" value="InterPro"/>
</dbReference>
<dbReference type="InterPro" id="IPR000504">
    <property type="entry name" value="RRM_dom"/>
</dbReference>
<comment type="subcellular location">
    <subcellularLocation>
        <location evidence="1">Nucleus</location>
    </subcellularLocation>
</comment>
<evidence type="ECO:0000256" key="3">
    <source>
        <dbReference type="ARBA" id="ARBA00023242"/>
    </source>
</evidence>
<dbReference type="KEGG" id="tsr:106554423"/>
<feature type="domain" description="RRM" evidence="5">
    <location>
        <begin position="38"/>
        <end position="124"/>
    </location>
</feature>
<accession>A0A6I9YVC0</accession>
<dbReference type="AlphaFoldDB" id="A0A6I9YVC0"/>
<keyword evidence="3" id="KW-0539">Nucleus</keyword>
<dbReference type="Proteomes" id="UP000504617">
    <property type="component" value="Unplaced"/>
</dbReference>
<keyword evidence="6" id="KW-1185">Reference proteome</keyword>
<organism evidence="6 7">
    <name type="scientific">Thamnophis sirtalis</name>
    <dbReference type="NCBI Taxonomy" id="35019"/>
    <lineage>
        <taxon>Eukaryota</taxon>
        <taxon>Metazoa</taxon>
        <taxon>Chordata</taxon>
        <taxon>Craniata</taxon>
        <taxon>Vertebrata</taxon>
        <taxon>Euteleostomi</taxon>
        <taxon>Lepidosauria</taxon>
        <taxon>Squamata</taxon>
        <taxon>Bifurcata</taxon>
        <taxon>Unidentata</taxon>
        <taxon>Episquamata</taxon>
        <taxon>Toxicofera</taxon>
        <taxon>Serpentes</taxon>
        <taxon>Colubroidea</taxon>
        <taxon>Colubridae</taxon>
        <taxon>Natricinae</taxon>
        <taxon>Thamnophis</taxon>
    </lineage>
</organism>
<keyword evidence="2 4" id="KW-0694">RNA-binding</keyword>
<dbReference type="RefSeq" id="XP_013928553.1">
    <property type="nucleotide sequence ID" value="XM_014073078.1"/>
</dbReference>
<dbReference type="InterPro" id="IPR012677">
    <property type="entry name" value="Nucleotide-bd_a/b_plait_sf"/>
</dbReference>
<protein>
    <submittedName>
        <fullName evidence="7">RNA-binding protein EWS-like</fullName>
    </submittedName>
</protein>
<evidence type="ECO:0000313" key="7">
    <source>
        <dbReference type="RefSeq" id="XP_013928553.1"/>
    </source>
</evidence>
<dbReference type="SUPFAM" id="SSF54928">
    <property type="entry name" value="RNA-binding domain, RBD"/>
    <property type="match status" value="1"/>
</dbReference>
<dbReference type="Gene3D" id="3.30.70.330">
    <property type="match status" value="1"/>
</dbReference>
<evidence type="ECO:0000256" key="1">
    <source>
        <dbReference type="ARBA" id="ARBA00004123"/>
    </source>
</evidence>
<dbReference type="GO" id="GO:0005634">
    <property type="term" value="C:nucleus"/>
    <property type="evidence" value="ECO:0007669"/>
    <property type="project" value="UniProtKB-SubCell"/>
</dbReference>
<dbReference type="OrthoDB" id="76445at2759"/>
<dbReference type="FunFam" id="3.30.70.330:FF:000127">
    <property type="entry name" value="RNA-binding protein EWS isoform 1"/>
    <property type="match status" value="1"/>
</dbReference>
<dbReference type="PROSITE" id="PS50102">
    <property type="entry name" value="RRM"/>
    <property type="match status" value="1"/>
</dbReference>
<dbReference type="InterPro" id="IPR035979">
    <property type="entry name" value="RBD_domain_sf"/>
</dbReference>
<name>A0A6I9YVC0_9SAUR</name>
<dbReference type="GO" id="GO:0003723">
    <property type="term" value="F:RNA binding"/>
    <property type="evidence" value="ECO:0007669"/>
    <property type="project" value="UniProtKB-UniRule"/>
</dbReference>
<reference evidence="7" key="1">
    <citation type="submission" date="2025-08" db="UniProtKB">
        <authorList>
            <consortium name="RefSeq"/>
        </authorList>
    </citation>
    <scope>IDENTIFICATION</scope>
</reference>
<dbReference type="InterPro" id="IPR034870">
    <property type="entry name" value="TET_fam"/>
</dbReference>
<evidence type="ECO:0000256" key="4">
    <source>
        <dbReference type="PROSITE-ProRule" id="PRU00176"/>
    </source>
</evidence>
<evidence type="ECO:0000313" key="6">
    <source>
        <dbReference type="Proteomes" id="UP000504617"/>
    </source>
</evidence>
<proteinExistence type="predicted"/>
<sequence length="127" mass="14022">MASVVSFSPPSWTTGHMDDVPDLDLGPPLDLDDELDNSSVYVQGLTDNVTLEDLTDFFKQCGIVKMNKRTGQPMITIYLDKDTGKPKGDATVCYDDPPTAKAAIEWLDGKEFQGSFFRVMETLSLLP</sequence>
<dbReference type="SMART" id="SM00360">
    <property type="entry name" value="RRM"/>
    <property type="match status" value="1"/>
</dbReference>
<dbReference type="GeneID" id="106554423"/>
<dbReference type="PANTHER" id="PTHR23238">
    <property type="entry name" value="RNA BINDING PROTEIN"/>
    <property type="match status" value="1"/>
</dbReference>
<dbReference type="Pfam" id="PF00076">
    <property type="entry name" value="RRM_1"/>
    <property type="match status" value="1"/>
</dbReference>
<evidence type="ECO:0000259" key="5">
    <source>
        <dbReference type="PROSITE" id="PS50102"/>
    </source>
</evidence>
<gene>
    <name evidence="7" type="primary">LOC106554423</name>
</gene>